<keyword evidence="5 11" id="KW-0067">ATP-binding</keyword>
<dbReference type="PROSITE" id="PS50893">
    <property type="entry name" value="ABC_TRANSPORTER_2"/>
    <property type="match status" value="1"/>
</dbReference>
<evidence type="ECO:0000256" key="1">
    <source>
        <dbReference type="ARBA" id="ARBA00004413"/>
    </source>
</evidence>
<reference evidence="11 12" key="1">
    <citation type="journal article" date="2019" name="Nat. Commun.">
        <title>The antimicrobial potential of Streptomyces from insect microbiomes.</title>
        <authorList>
            <person name="Chevrette M.G."/>
            <person name="Carlson C.M."/>
            <person name="Ortega H.E."/>
            <person name="Thomas C."/>
            <person name="Ananiev G.E."/>
            <person name="Barns K.J."/>
            <person name="Book A.J."/>
            <person name="Cagnazzo J."/>
            <person name="Carlos C."/>
            <person name="Flanigan W."/>
            <person name="Grubbs K.J."/>
            <person name="Horn H.A."/>
            <person name="Hoffmann F.M."/>
            <person name="Klassen J.L."/>
            <person name="Knack J.J."/>
            <person name="Lewin G.R."/>
            <person name="McDonald B.R."/>
            <person name="Muller L."/>
            <person name="Melo W.G.P."/>
            <person name="Pinto-Tomas A.A."/>
            <person name="Schmitz A."/>
            <person name="Wendt-Pienkowski E."/>
            <person name="Wildman S."/>
            <person name="Zhao M."/>
            <person name="Zhang F."/>
            <person name="Bugni T.S."/>
            <person name="Andes D.R."/>
            <person name="Pupo M.T."/>
            <person name="Currie C.R."/>
        </authorList>
    </citation>
    <scope>NUCLEOTIDE SEQUENCE [LARGE SCALE GENOMIC DNA]</scope>
    <source>
        <strain evidence="11 12">SID5840</strain>
    </source>
</reference>
<dbReference type="InterPro" id="IPR003593">
    <property type="entry name" value="AAA+_ATPase"/>
</dbReference>
<dbReference type="GO" id="GO:0005886">
    <property type="term" value="C:plasma membrane"/>
    <property type="evidence" value="ECO:0007669"/>
    <property type="project" value="UniProtKB-SubCell"/>
</dbReference>
<dbReference type="SMART" id="SM00382">
    <property type="entry name" value="AAA"/>
    <property type="match status" value="1"/>
</dbReference>
<dbReference type="InterPro" id="IPR027417">
    <property type="entry name" value="P-loop_NTPase"/>
</dbReference>
<dbReference type="Pfam" id="PF00005">
    <property type="entry name" value="ABC_tran"/>
    <property type="match status" value="1"/>
</dbReference>
<accession>A0A7K2IWY4</accession>
<keyword evidence="6" id="KW-1278">Translocase</keyword>
<keyword evidence="3" id="KW-1003">Cell membrane</keyword>
<feature type="domain" description="ABC transporter" evidence="10">
    <location>
        <begin position="9"/>
        <end position="239"/>
    </location>
</feature>
<dbReference type="PANTHER" id="PTHR42711">
    <property type="entry name" value="ABC TRANSPORTER ATP-BINDING PROTEIN"/>
    <property type="match status" value="1"/>
</dbReference>
<dbReference type="InterPro" id="IPR017871">
    <property type="entry name" value="ABC_transporter-like_CS"/>
</dbReference>
<keyword evidence="2" id="KW-0813">Transport</keyword>
<dbReference type="GO" id="GO:0043215">
    <property type="term" value="P:daunorubicin transport"/>
    <property type="evidence" value="ECO:0007669"/>
    <property type="project" value="InterPro"/>
</dbReference>
<dbReference type="GO" id="GO:0016887">
    <property type="term" value="F:ATP hydrolysis activity"/>
    <property type="evidence" value="ECO:0007669"/>
    <property type="project" value="InterPro"/>
</dbReference>
<evidence type="ECO:0000256" key="4">
    <source>
        <dbReference type="ARBA" id="ARBA00022741"/>
    </source>
</evidence>
<dbReference type="InterPro" id="IPR005894">
    <property type="entry name" value="DrrA"/>
</dbReference>
<evidence type="ECO:0000256" key="2">
    <source>
        <dbReference type="ARBA" id="ARBA00022448"/>
    </source>
</evidence>
<evidence type="ECO:0000313" key="12">
    <source>
        <dbReference type="Proteomes" id="UP000467124"/>
    </source>
</evidence>
<gene>
    <name evidence="11" type="ORF">GTW20_19300</name>
</gene>
<sequence>MATMSGDSIEVSKVGKVFGSVRALNDVSLSVSPGGVLGLLGHNGAGKSTLINILSGVLEPTTGTATVAGFDVVSQASRVRRRIGVAGQYVALDEQISGRDNLVLIARLLGASRKEARERTHELLERFGMTESADRAVRTYSGGMRRRIDLAASIVGGPEVLFLDEPTAGLDPESRAELWAIVHRLTEEGVTVLLTTQYLEEADRLSDQVVLLSRGHVVASGSPSELKRGVGRRKASLGFNERERFSAARDEVRRMGLVADIGEANFDIDITIASPRDLGAVIHALEERNLGIDRLRLFEPSLEDVYLAHVSTR</sequence>
<evidence type="ECO:0000256" key="6">
    <source>
        <dbReference type="ARBA" id="ARBA00022967"/>
    </source>
</evidence>
<evidence type="ECO:0000256" key="3">
    <source>
        <dbReference type="ARBA" id="ARBA00022475"/>
    </source>
</evidence>
<dbReference type="GO" id="GO:1900753">
    <property type="term" value="P:doxorubicin transport"/>
    <property type="evidence" value="ECO:0007669"/>
    <property type="project" value="InterPro"/>
</dbReference>
<dbReference type="SUPFAM" id="SSF52540">
    <property type="entry name" value="P-loop containing nucleoside triphosphate hydrolases"/>
    <property type="match status" value="1"/>
</dbReference>
<evidence type="ECO:0000259" key="10">
    <source>
        <dbReference type="PROSITE" id="PS50893"/>
    </source>
</evidence>
<protein>
    <submittedName>
        <fullName evidence="11">Daunorubicin resistance protein DrrA family ABC transporter ATP-binding protein</fullName>
    </submittedName>
</protein>
<dbReference type="Gene3D" id="3.40.50.300">
    <property type="entry name" value="P-loop containing nucleotide triphosphate hydrolases"/>
    <property type="match status" value="1"/>
</dbReference>
<evidence type="ECO:0000256" key="7">
    <source>
        <dbReference type="ARBA" id="ARBA00023136"/>
    </source>
</evidence>
<dbReference type="AlphaFoldDB" id="A0A7K2IWY4"/>
<name>A0A7K2IWY4_9ACTN</name>
<proteinExistence type="inferred from homology"/>
<dbReference type="EMBL" id="WWHY01000001">
    <property type="protein sequence ID" value="MYR34334.1"/>
    <property type="molecule type" value="Genomic_DNA"/>
</dbReference>
<organism evidence="11 12">
    <name type="scientific">Nocardiopsis alba</name>
    <dbReference type="NCBI Taxonomy" id="53437"/>
    <lineage>
        <taxon>Bacteria</taxon>
        <taxon>Bacillati</taxon>
        <taxon>Actinomycetota</taxon>
        <taxon>Actinomycetes</taxon>
        <taxon>Streptosporangiales</taxon>
        <taxon>Nocardiopsidaceae</taxon>
        <taxon>Nocardiopsis</taxon>
    </lineage>
</organism>
<evidence type="ECO:0000256" key="8">
    <source>
        <dbReference type="ARBA" id="ARBA00023251"/>
    </source>
</evidence>
<comment type="caution">
    <text evidence="11">The sequence shown here is derived from an EMBL/GenBank/DDBJ whole genome shotgun (WGS) entry which is preliminary data.</text>
</comment>
<keyword evidence="7" id="KW-0472">Membrane</keyword>
<dbReference type="Proteomes" id="UP000467124">
    <property type="component" value="Unassembled WGS sequence"/>
</dbReference>
<dbReference type="NCBIfam" id="TIGR01188">
    <property type="entry name" value="drrA"/>
    <property type="match status" value="1"/>
</dbReference>
<dbReference type="PANTHER" id="PTHR42711:SF19">
    <property type="entry name" value="DOXORUBICIN RESISTANCE ATP-BINDING PROTEIN DRRA"/>
    <property type="match status" value="1"/>
</dbReference>
<dbReference type="GO" id="GO:0046677">
    <property type="term" value="P:response to antibiotic"/>
    <property type="evidence" value="ECO:0007669"/>
    <property type="project" value="UniProtKB-KW"/>
</dbReference>
<dbReference type="InterPro" id="IPR003439">
    <property type="entry name" value="ABC_transporter-like_ATP-bd"/>
</dbReference>
<keyword evidence="8" id="KW-0046">Antibiotic resistance</keyword>
<comment type="subcellular location">
    <subcellularLocation>
        <location evidence="1">Cell membrane</location>
        <topology evidence="1">Peripheral membrane protein</topology>
        <orientation evidence="1">Cytoplasmic side</orientation>
    </subcellularLocation>
</comment>
<evidence type="ECO:0000313" key="11">
    <source>
        <dbReference type="EMBL" id="MYR34334.1"/>
    </source>
</evidence>
<dbReference type="GO" id="GO:0005524">
    <property type="term" value="F:ATP binding"/>
    <property type="evidence" value="ECO:0007669"/>
    <property type="project" value="UniProtKB-KW"/>
</dbReference>
<dbReference type="InterPro" id="IPR050763">
    <property type="entry name" value="ABC_transporter_ATP-binding"/>
</dbReference>
<evidence type="ECO:0000256" key="9">
    <source>
        <dbReference type="ARBA" id="ARBA00049985"/>
    </source>
</evidence>
<evidence type="ECO:0000256" key="5">
    <source>
        <dbReference type="ARBA" id="ARBA00022840"/>
    </source>
</evidence>
<comment type="similarity">
    <text evidence="9">Belongs to the ABC transporter superfamily. Drug exporter-1 (DrugE1) (TC 3.A.1.105) family.</text>
</comment>
<keyword evidence="4" id="KW-0547">Nucleotide-binding</keyword>
<dbReference type="PROSITE" id="PS00211">
    <property type="entry name" value="ABC_TRANSPORTER_1"/>
    <property type="match status" value="1"/>
</dbReference>